<dbReference type="Pfam" id="PF13040">
    <property type="entry name" value="Fur_reg_FbpB"/>
    <property type="match status" value="1"/>
</dbReference>
<dbReference type="AlphaFoldDB" id="A0A9Q6A864"/>
<evidence type="ECO:0000313" key="1">
    <source>
        <dbReference type="EMBL" id="PLS06332.1"/>
    </source>
</evidence>
<dbReference type="KEGG" id="bht:DIC78_05260"/>
<comment type="caution">
    <text evidence="1">The sequence shown here is derived from an EMBL/GenBank/DDBJ whole genome shotgun (WGS) entry which is preliminary data.</text>
</comment>
<gene>
    <name evidence="1" type="ORF">CUU63_14850</name>
</gene>
<accession>A0A9Q6A864</accession>
<dbReference type="EMBL" id="PGUV01000011">
    <property type="protein sequence ID" value="PLS06332.1"/>
    <property type="molecule type" value="Genomic_DNA"/>
</dbReference>
<organism evidence="1 2">
    <name type="scientific">Bacillus halotolerans</name>
    <dbReference type="NCBI Taxonomy" id="260554"/>
    <lineage>
        <taxon>Bacteria</taxon>
        <taxon>Bacillati</taxon>
        <taxon>Bacillota</taxon>
        <taxon>Bacilli</taxon>
        <taxon>Bacillales</taxon>
        <taxon>Bacillaceae</taxon>
        <taxon>Bacillus</taxon>
    </lineage>
</organism>
<dbReference type="InterPro" id="IPR025004">
    <property type="entry name" value="SenN/SenS"/>
</dbReference>
<name>A0A9Q6A864_9BACI</name>
<dbReference type="Proteomes" id="UP000234803">
    <property type="component" value="Unassembled WGS sequence"/>
</dbReference>
<proteinExistence type="predicted"/>
<sequence>MMGTKKEKGRRRFRKRKTYGNQMLPLALLIEKNKREIMNSEELMEKIYMKIDEKHTAIRKSM</sequence>
<protein>
    <submittedName>
        <fullName evidence="1">FbpB family small basic protein</fullName>
    </submittedName>
</protein>
<evidence type="ECO:0000313" key="2">
    <source>
        <dbReference type="Proteomes" id="UP000234803"/>
    </source>
</evidence>
<reference evidence="1 2" key="1">
    <citation type="submission" date="2017-12" db="EMBL/GenBank/DDBJ databases">
        <title>Comparative Functional Genomics of Dry Heat Resistant strains isolated from the Viking Spacecraft.</title>
        <authorList>
            <person name="Seuylemezian A."/>
            <person name="Cooper K."/>
            <person name="Vaishampayan P."/>
        </authorList>
    </citation>
    <scope>NUCLEOTIDE SEQUENCE [LARGE SCALE GENOMIC DNA]</scope>
    <source>
        <strain evidence="1 2">V48-19</strain>
    </source>
</reference>